<evidence type="ECO:0000313" key="4">
    <source>
        <dbReference type="EMBL" id="KAF7334664.1"/>
    </source>
</evidence>
<dbReference type="Proteomes" id="UP000620124">
    <property type="component" value="Unassembled WGS sequence"/>
</dbReference>
<organism evidence="4 5">
    <name type="scientific">Mycena venus</name>
    <dbReference type="NCBI Taxonomy" id="2733690"/>
    <lineage>
        <taxon>Eukaryota</taxon>
        <taxon>Fungi</taxon>
        <taxon>Dikarya</taxon>
        <taxon>Basidiomycota</taxon>
        <taxon>Agaricomycotina</taxon>
        <taxon>Agaricomycetes</taxon>
        <taxon>Agaricomycetidae</taxon>
        <taxon>Agaricales</taxon>
        <taxon>Marasmiineae</taxon>
        <taxon>Mycenaceae</taxon>
        <taxon>Mycena</taxon>
    </lineage>
</organism>
<feature type="transmembrane region" description="Helical" evidence="2">
    <location>
        <begin position="211"/>
        <end position="231"/>
    </location>
</feature>
<feature type="transmembrane region" description="Helical" evidence="2">
    <location>
        <begin position="93"/>
        <end position="115"/>
    </location>
</feature>
<accession>A0A8H6X5M6</accession>
<feature type="domain" description="DUF6534" evidence="3">
    <location>
        <begin position="175"/>
        <end position="263"/>
    </location>
</feature>
<evidence type="ECO:0000256" key="1">
    <source>
        <dbReference type="SAM" id="MobiDB-lite"/>
    </source>
</evidence>
<dbReference type="AlphaFoldDB" id="A0A8H6X5M6"/>
<feature type="transmembrane region" description="Helical" evidence="2">
    <location>
        <begin position="122"/>
        <end position="143"/>
    </location>
</feature>
<evidence type="ECO:0000259" key="3">
    <source>
        <dbReference type="Pfam" id="PF20152"/>
    </source>
</evidence>
<feature type="transmembrane region" description="Helical" evidence="2">
    <location>
        <begin position="170"/>
        <end position="191"/>
    </location>
</feature>
<feature type="region of interest" description="Disordered" evidence="1">
    <location>
        <begin position="288"/>
        <end position="308"/>
    </location>
</feature>
<gene>
    <name evidence="4" type="ORF">MVEN_02296900</name>
</gene>
<protein>
    <recommendedName>
        <fullName evidence="3">DUF6534 domain-containing protein</fullName>
    </recommendedName>
</protein>
<feature type="compositionally biased region" description="Low complexity" evidence="1">
    <location>
        <begin position="292"/>
        <end position="308"/>
    </location>
</feature>
<evidence type="ECO:0000256" key="2">
    <source>
        <dbReference type="SAM" id="Phobius"/>
    </source>
</evidence>
<name>A0A8H6X5M6_9AGAR</name>
<sequence>MSSLSSTTFHADSTLGALFIGTLVSYALFGVATTQTYIYWKRFPKDSLGMKVLVAVVWCGELAHAVCVAASVYAMTITNFGHPERLEVLPKSFLASTFIGSLVSFVVQTFFAYRIYALSRSLLIPCVWWIPCICWVLSLFRFVPPNVILFAYGQQLAPQFLKRWGPLFDAIWSASAANDLLIAGTLVVLLYNQRNTGLKHTVAMVDKLIAWTIETGVVTSIASIIMLTVFISLPSTFVWLAIFVVIPRLFSNSLLASLNSRASLRVDNALEWEFSVPRTSTTMLVDRDAGASRQTNQSQQSLSQTNQSLRTRIDEHSVDIDGDTQRDLR</sequence>
<keyword evidence="2" id="KW-1133">Transmembrane helix</keyword>
<reference evidence="4" key="1">
    <citation type="submission" date="2020-05" db="EMBL/GenBank/DDBJ databases">
        <title>Mycena genomes resolve the evolution of fungal bioluminescence.</title>
        <authorList>
            <person name="Tsai I.J."/>
        </authorList>
    </citation>
    <scope>NUCLEOTIDE SEQUENCE</scope>
    <source>
        <strain evidence="4">CCC161011</strain>
    </source>
</reference>
<keyword evidence="5" id="KW-1185">Reference proteome</keyword>
<dbReference type="Pfam" id="PF20152">
    <property type="entry name" value="DUF6534"/>
    <property type="match status" value="1"/>
</dbReference>
<dbReference type="InterPro" id="IPR045339">
    <property type="entry name" value="DUF6534"/>
</dbReference>
<feature type="transmembrane region" description="Helical" evidence="2">
    <location>
        <begin position="237"/>
        <end position="255"/>
    </location>
</feature>
<proteinExistence type="predicted"/>
<dbReference type="PANTHER" id="PTHR40465">
    <property type="entry name" value="CHROMOSOME 1, WHOLE GENOME SHOTGUN SEQUENCE"/>
    <property type="match status" value="1"/>
</dbReference>
<keyword evidence="2" id="KW-0472">Membrane</keyword>
<comment type="caution">
    <text evidence="4">The sequence shown here is derived from an EMBL/GenBank/DDBJ whole genome shotgun (WGS) entry which is preliminary data.</text>
</comment>
<evidence type="ECO:0000313" key="5">
    <source>
        <dbReference type="Proteomes" id="UP000620124"/>
    </source>
</evidence>
<dbReference type="OrthoDB" id="2535105at2759"/>
<keyword evidence="2" id="KW-0812">Transmembrane</keyword>
<feature type="transmembrane region" description="Helical" evidence="2">
    <location>
        <begin position="15"/>
        <end position="40"/>
    </location>
</feature>
<dbReference type="PANTHER" id="PTHR40465:SF1">
    <property type="entry name" value="DUF6534 DOMAIN-CONTAINING PROTEIN"/>
    <property type="match status" value="1"/>
</dbReference>
<dbReference type="EMBL" id="JACAZI010000026">
    <property type="protein sequence ID" value="KAF7334664.1"/>
    <property type="molecule type" value="Genomic_DNA"/>
</dbReference>
<feature type="transmembrane region" description="Helical" evidence="2">
    <location>
        <begin position="52"/>
        <end position="73"/>
    </location>
</feature>